<dbReference type="InterPro" id="IPR027417">
    <property type="entry name" value="P-loop_NTPase"/>
</dbReference>
<comment type="similarity">
    <text evidence="3">Belongs to the TRAFAC class translation factor GTPase superfamily. Classic translation factor GTPase family. EF-Tu/EF-1A subfamily.</text>
</comment>
<dbReference type="InterPro" id="IPR009001">
    <property type="entry name" value="Transl_elong_EF1A/Init_IF2_C"/>
</dbReference>
<keyword evidence="9" id="KW-0342">GTP-binding</keyword>
<dbReference type="Pfam" id="PF00009">
    <property type="entry name" value="GTP_EFTU"/>
    <property type="match status" value="1"/>
</dbReference>
<evidence type="ECO:0000313" key="14">
    <source>
        <dbReference type="Proteomes" id="UP000807159"/>
    </source>
</evidence>
<keyword evidence="14" id="KW-1185">Reference proteome</keyword>
<feature type="domain" description="Tr-type G" evidence="10">
    <location>
        <begin position="5"/>
        <end position="50"/>
    </location>
</feature>
<dbReference type="CDD" id="cd03693">
    <property type="entry name" value="EF1_alpha_II"/>
    <property type="match status" value="1"/>
</dbReference>
<dbReference type="GO" id="GO:0005525">
    <property type="term" value="F:GTP binding"/>
    <property type="evidence" value="ECO:0007669"/>
    <property type="project" value="UniProtKB-KW"/>
</dbReference>
<keyword evidence="5" id="KW-0963">Cytoplasm</keyword>
<dbReference type="EMBL" id="JACEGQ020000016">
    <property type="protein sequence ID" value="KAH8485244.1"/>
    <property type="molecule type" value="Genomic_DNA"/>
</dbReference>
<dbReference type="InterPro" id="IPR004161">
    <property type="entry name" value="EFTu-like_2"/>
</dbReference>
<comment type="caution">
    <text evidence="13">The sequence shown here is derived from an EMBL/GenBank/DDBJ whole genome shotgun (WGS) entry which is preliminary data.</text>
</comment>
<proteinExistence type="inferred from homology"/>
<evidence type="ECO:0000256" key="5">
    <source>
        <dbReference type="ARBA" id="ARBA00022490"/>
    </source>
</evidence>
<dbReference type="Pfam" id="PF03144">
    <property type="entry name" value="GTP_EFTU_D2"/>
    <property type="match status" value="1"/>
</dbReference>
<dbReference type="InterPro" id="IPR054696">
    <property type="entry name" value="GTP-eEF1A_C"/>
</dbReference>
<dbReference type="SUPFAM" id="SSF52540">
    <property type="entry name" value="P-loop containing nucleoside triphosphate hydrolases"/>
    <property type="match status" value="1"/>
</dbReference>
<evidence type="ECO:0000256" key="4">
    <source>
        <dbReference type="ARBA" id="ARBA00022481"/>
    </source>
</evidence>
<evidence type="ECO:0000313" key="13">
    <source>
        <dbReference type="EMBL" id="KAH8485244.1"/>
    </source>
</evidence>
<dbReference type="Pfam" id="PF22594">
    <property type="entry name" value="GTP-eEF1A_C"/>
    <property type="match status" value="1"/>
</dbReference>
<dbReference type="AlphaFoldDB" id="A0A8T2WXR4"/>
<evidence type="ECO:0000259" key="11">
    <source>
        <dbReference type="Pfam" id="PF03144"/>
    </source>
</evidence>
<dbReference type="InterPro" id="IPR009000">
    <property type="entry name" value="Transl_B-barrel_sf"/>
</dbReference>
<keyword evidence="6" id="KW-0547">Nucleotide-binding</keyword>
<evidence type="ECO:0000256" key="9">
    <source>
        <dbReference type="ARBA" id="ARBA00023134"/>
    </source>
</evidence>
<dbReference type="Gene3D" id="3.40.50.300">
    <property type="entry name" value="P-loop containing nucleotide triphosphate hydrolases"/>
    <property type="match status" value="1"/>
</dbReference>
<evidence type="ECO:0000256" key="1">
    <source>
        <dbReference type="ARBA" id="ARBA00003982"/>
    </source>
</evidence>
<dbReference type="GO" id="GO:0003746">
    <property type="term" value="F:translation elongation factor activity"/>
    <property type="evidence" value="ECO:0007669"/>
    <property type="project" value="UniProtKB-KW"/>
</dbReference>
<dbReference type="GO" id="GO:0003924">
    <property type="term" value="F:GTPase activity"/>
    <property type="evidence" value="ECO:0007669"/>
    <property type="project" value="InterPro"/>
</dbReference>
<evidence type="ECO:0008006" key="15">
    <source>
        <dbReference type="Google" id="ProtNLM"/>
    </source>
</evidence>
<keyword evidence="4" id="KW-0488">Methylation</keyword>
<keyword evidence="7" id="KW-0251">Elongation factor</keyword>
<comment type="subcellular location">
    <subcellularLocation>
        <location evidence="2">Cytoplasm</location>
    </subcellularLocation>
</comment>
<comment type="function">
    <text evidence="1">This protein promotes the GTP-dependent binding of aminoacyl-tRNA to the A-site of ribosomes during protein biosynthesis.</text>
</comment>
<gene>
    <name evidence="13" type="ORF">H0E87_026876</name>
</gene>
<dbReference type="SUPFAM" id="SSF50447">
    <property type="entry name" value="Translation proteins"/>
    <property type="match status" value="1"/>
</dbReference>
<feature type="domain" description="GTP-eEF1A C-terminal" evidence="12">
    <location>
        <begin position="237"/>
        <end position="286"/>
    </location>
</feature>
<sequence>MGKEKTHINIAVIGHLDSGKSTTTGHLTFKLGGIDKRVIERFEEEAAGMNKRSFKLPGFWTSLRLSVSAADCAVLIIDSTTGGFELVSPRMARPMDATTPKYSKARYEEIVKEVSSYLKKGPTLLESLDQINEPKRPSDKPLRLPLQDVYKIGGIGPVPVGRVETGILKPGMVVTFGPSGLTTEVKSVEMHHEALQEALPGDNVGFNVKNVAVKDLKRGFVASNSKDDPAKEAANFTSQFLKNGDAGFVKMIPTKPMVVETCSTYPPLGRFAVRDMRQTVAVGVIKSVEKKDASGAKVTKSAVKKGGK</sequence>
<reference evidence="13" key="1">
    <citation type="journal article" date="2021" name="J. Hered.">
        <title>Genome Assembly of Salicaceae Populus deltoides (Eastern Cottonwood) I-69 Based on Nanopore Sequencing and Hi-C Technologies.</title>
        <authorList>
            <person name="Bai S."/>
            <person name="Wu H."/>
            <person name="Zhang J."/>
            <person name="Pan Z."/>
            <person name="Zhao W."/>
            <person name="Li Z."/>
            <person name="Tong C."/>
        </authorList>
    </citation>
    <scope>NUCLEOTIDE SEQUENCE</scope>
    <source>
        <tissue evidence="13">Leaf</tissue>
    </source>
</reference>
<organism evidence="13 14">
    <name type="scientific">Populus deltoides</name>
    <name type="common">Eastern poplar</name>
    <name type="synonym">Eastern cottonwood</name>
    <dbReference type="NCBI Taxonomy" id="3696"/>
    <lineage>
        <taxon>Eukaryota</taxon>
        <taxon>Viridiplantae</taxon>
        <taxon>Streptophyta</taxon>
        <taxon>Embryophyta</taxon>
        <taxon>Tracheophyta</taxon>
        <taxon>Spermatophyta</taxon>
        <taxon>Magnoliopsida</taxon>
        <taxon>eudicotyledons</taxon>
        <taxon>Gunneridae</taxon>
        <taxon>Pentapetalae</taxon>
        <taxon>rosids</taxon>
        <taxon>fabids</taxon>
        <taxon>Malpighiales</taxon>
        <taxon>Salicaceae</taxon>
        <taxon>Saliceae</taxon>
        <taxon>Populus</taxon>
    </lineage>
</organism>
<evidence type="ECO:0000256" key="8">
    <source>
        <dbReference type="ARBA" id="ARBA00022917"/>
    </source>
</evidence>
<feature type="domain" description="Translation elongation factor EFTu-like" evidence="11">
    <location>
        <begin position="156"/>
        <end position="221"/>
    </location>
</feature>
<keyword evidence="8" id="KW-0648">Protein biosynthesis</keyword>
<evidence type="ECO:0000256" key="6">
    <source>
        <dbReference type="ARBA" id="ARBA00022741"/>
    </source>
</evidence>
<dbReference type="GO" id="GO:0005737">
    <property type="term" value="C:cytoplasm"/>
    <property type="evidence" value="ECO:0007669"/>
    <property type="project" value="UniProtKB-SubCell"/>
</dbReference>
<accession>A0A8T2WXR4</accession>
<evidence type="ECO:0000256" key="2">
    <source>
        <dbReference type="ARBA" id="ARBA00004496"/>
    </source>
</evidence>
<evidence type="ECO:0000256" key="7">
    <source>
        <dbReference type="ARBA" id="ARBA00022768"/>
    </source>
</evidence>
<name>A0A8T2WXR4_POPDE</name>
<dbReference type="PANTHER" id="PTHR23115">
    <property type="entry name" value="TRANSLATION FACTOR"/>
    <property type="match status" value="1"/>
</dbReference>
<dbReference type="Proteomes" id="UP000807159">
    <property type="component" value="Chromosome 16"/>
</dbReference>
<dbReference type="InterPro" id="IPR000795">
    <property type="entry name" value="T_Tr_GTP-bd_dom"/>
</dbReference>
<dbReference type="FunFam" id="2.40.30.10:FF:000003">
    <property type="entry name" value="Elongation factor 1-alpha"/>
    <property type="match status" value="1"/>
</dbReference>
<evidence type="ECO:0000259" key="10">
    <source>
        <dbReference type="Pfam" id="PF00009"/>
    </source>
</evidence>
<dbReference type="InterPro" id="IPR050100">
    <property type="entry name" value="TRAFAC_GTPase_members"/>
</dbReference>
<evidence type="ECO:0000256" key="3">
    <source>
        <dbReference type="ARBA" id="ARBA00007249"/>
    </source>
</evidence>
<dbReference type="SUPFAM" id="SSF50465">
    <property type="entry name" value="EF-Tu/eEF-1alpha/eIF2-gamma C-terminal domain"/>
    <property type="match status" value="1"/>
</dbReference>
<evidence type="ECO:0000259" key="12">
    <source>
        <dbReference type="Pfam" id="PF22594"/>
    </source>
</evidence>
<protein>
    <recommendedName>
        <fullName evidence="15">Elongation factor 1-alpha</fullName>
    </recommendedName>
</protein>
<dbReference type="Gene3D" id="2.40.30.10">
    <property type="entry name" value="Translation factors"/>
    <property type="match status" value="1"/>
</dbReference>